<dbReference type="GO" id="GO:0030091">
    <property type="term" value="P:protein repair"/>
    <property type="evidence" value="ECO:0007669"/>
    <property type="project" value="UniProtKB-UniRule"/>
</dbReference>
<evidence type="ECO:0000259" key="8">
    <source>
        <dbReference type="Pfam" id="PF01794"/>
    </source>
</evidence>
<evidence type="ECO:0000256" key="2">
    <source>
        <dbReference type="ARBA" id="ARBA00022448"/>
    </source>
</evidence>
<dbReference type="RefSeq" id="WP_407051621.1">
    <property type="nucleotide sequence ID" value="NZ_CP158568.1"/>
</dbReference>
<feature type="transmembrane region" description="Helical" evidence="7">
    <location>
        <begin position="259"/>
        <end position="280"/>
    </location>
</feature>
<comment type="cofactor">
    <cofactor evidence="7">
        <name>heme b</name>
        <dbReference type="ChEBI" id="CHEBI:60344"/>
    </cofactor>
    <text evidence="7">Binds 1 heme b (iron(II)-protoporphyrin IX) group per subunit.</text>
</comment>
<feature type="domain" description="Ferric oxidoreductase" evidence="8">
    <location>
        <begin position="60"/>
        <end position="172"/>
    </location>
</feature>
<comment type="subunit">
    <text evidence="7">Heterodimer of a catalytic subunit (MsrP) and a heme-binding subunit (MsrQ).</text>
</comment>
<comment type="subcellular location">
    <subcellularLocation>
        <location evidence="7">Cell membrane</location>
        <topology evidence="7">Multi-pass membrane protein</topology>
    </subcellularLocation>
    <subcellularLocation>
        <location evidence="1">Membrane</location>
        <topology evidence="1">Multi-pass membrane protein</topology>
    </subcellularLocation>
</comment>
<feature type="transmembrane region" description="Helical" evidence="7">
    <location>
        <begin position="21"/>
        <end position="42"/>
    </location>
</feature>
<feature type="transmembrane region" description="Helical" evidence="7">
    <location>
        <begin position="161"/>
        <end position="178"/>
    </location>
</feature>
<comment type="caution">
    <text evidence="7">Lacks conserved residue(s) required for the propagation of feature annotation.</text>
</comment>
<proteinExistence type="inferred from homology"/>
<comment type="cofactor">
    <cofactor evidence="7">
        <name>FMN</name>
        <dbReference type="ChEBI" id="CHEBI:58210"/>
    </cofactor>
    <text evidence="7">Binds 1 FMN per subunit.</text>
</comment>
<evidence type="ECO:0000256" key="6">
    <source>
        <dbReference type="ARBA" id="ARBA00023136"/>
    </source>
</evidence>
<dbReference type="PANTHER" id="PTHR36964:SF1">
    <property type="entry name" value="PROTEIN-METHIONINE-SULFOXIDE REDUCTASE HEME-BINDING SUBUNIT MSRQ"/>
    <property type="match status" value="1"/>
</dbReference>
<keyword evidence="7" id="KW-0285">Flavoprotein</keyword>
<feature type="transmembrane region" description="Helical" evidence="7">
    <location>
        <begin position="122"/>
        <end position="141"/>
    </location>
</feature>
<sequence length="295" mass="31943">MALADRIRSLSPLHERNGRLSVLRALTFAGLVVPALWLAWRAGIGDLGARPWTEAIHRSGDWAIRFLALSLLVTPLRNASGWSKLVGLRRMVGVAALFYALLHVALYIGDQSLDLAKVVSEIALRIYLTIGFIALVGLIALGVTSTDGMIKRLGAERWHRLHALVHPIAILALIHFYMQSKLDISDALIMSGLMLALWICRGVSRHRIALSLPVLIAIAAGCGIVTALAEAVYFSIKTGVDPRLVLPANLMFEPVIRPAWWVAGIVAAVSVVAVAAKAIWFTKAAPALRPARSAR</sequence>
<dbReference type="EMBL" id="CP158568">
    <property type="protein sequence ID" value="XBY46527.1"/>
    <property type="molecule type" value="Genomic_DNA"/>
</dbReference>
<evidence type="ECO:0000256" key="3">
    <source>
        <dbReference type="ARBA" id="ARBA00022692"/>
    </source>
</evidence>
<evidence type="ECO:0000256" key="1">
    <source>
        <dbReference type="ARBA" id="ARBA00004141"/>
    </source>
</evidence>
<keyword evidence="7" id="KW-0288">FMN</keyword>
<feature type="transmembrane region" description="Helical" evidence="7">
    <location>
        <begin position="62"/>
        <end position="79"/>
    </location>
</feature>
<keyword evidence="7" id="KW-0349">Heme</keyword>
<feature type="transmembrane region" description="Helical" evidence="7">
    <location>
        <begin position="184"/>
        <end position="200"/>
    </location>
</feature>
<dbReference type="GO" id="GO:0046872">
    <property type="term" value="F:metal ion binding"/>
    <property type="evidence" value="ECO:0007669"/>
    <property type="project" value="UniProtKB-KW"/>
</dbReference>
<dbReference type="InterPro" id="IPR013130">
    <property type="entry name" value="Fe3_Rdtase_TM_dom"/>
</dbReference>
<keyword evidence="3 7" id="KW-0812">Transmembrane</keyword>
<evidence type="ECO:0000256" key="5">
    <source>
        <dbReference type="ARBA" id="ARBA00023004"/>
    </source>
</evidence>
<dbReference type="Pfam" id="PF01794">
    <property type="entry name" value="Ferric_reduct"/>
    <property type="match status" value="1"/>
</dbReference>
<dbReference type="GO" id="GO:0005886">
    <property type="term" value="C:plasma membrane"/>
    <property type="evidence" value="ECO:0007669"/>
    <property type="project" value="UniProtKB-SubCell"/>
</dbReference>
<dbReference type="InterPro" id="IPR022837">
    <property type="entry name" value="MsrQ-like"/>
</dbReference>
<keyword evidence="7" id="KW-1003">Cell membrane</keyword>
<dbReference type="GO" id="GO:0020037">
    <property type="term" value="F:heme binding"/>
    <property type="evidence" value="ECO:0007669"/>
    <property type="project" value="UniProtKB-UniRule"/>
</dbReference>
<name>A0AAU7XGF1_9HYPH</name>
<dbReference type="HAMAP" id="MF_01207">
    <property type="entry name" value="MsrQ"/>
    <property type="match status" value="1"/>
</dbReference>
<keyword evidence="2 7" id="KW-0813">Transport</keyword>
<evidence type="ECO:0000313" key="9">
    <source>
        <dbReference type="EMBL" id="XBY46527.1"/>
    </source>
</evidence>
<organism evidence="9">
    <name type="scientific">Methyloraptor flagellatus</name>
    <dbReference type="NCBI Taxonomy" id="3162530"/>
    <lineage>
        <taxon>Bacteria</taxon>
        <taxon>Pseudomonadati</taxon>
        <taxon>Pseudomonadota</taxon>
        <taxon>Alphaproteobacteria</taxon>
        <taxon>Hyphomicrobiales</taxon>
        <taxon>Ancalomicrobiaceae</taxon>
        <taxon>Methyloraptor</taxon>
    </lineage>
</organism>
<dbReference type="GO" id="GO:0009055">
    <property type="term" value="F:electron transfer activity"/>
    <property type="evidence" value="ECO:0007669"/>
    <property type="project" value="UniProtKB-UniRule"/>
</dbReference>
<evidence type="ECO:0000256" key="7">
    <source>
        <dbReference type="HAMAP-Rule" id="MF_01207"/>
    </source>
</evidence>
<feature type="transmembrane region" description="Helical" evidence="7">
    <location>
        <begin position="212"/>
        <end position="236"/>
    </location>
</feature>
<keyword evidence="5 7" id="KW-0408">Iron</keyword>
<comment type="function">
    <text evidence="7">Part of the MsrPQ system that repairs oxidized periplasmic proteins containing methionine sulfoxide residues (Met-O), using respiratory chain electrons. Thus protects these proteins from oxidative-stress damage caused by reactive species of oxygen and chlorine generated by the host defense mechanisms. MsrPQ is essential for the maintenance of envelope integrity under bleach stress, rescuing a wide series of structurally unrelated periplasmic proteins from methionine oxidation. MsrQ provides electrons for reduction to the reductase catalytic subunit MsrP, using the quinone pool of the respiratory chain.</text>
</comment>
<comment type="similarity">
    <text evidence="7">Belongs to the MsrQ family.</text>
</comment>
<protein>
    <recommendedName>
        <fullName evidence="7">Protein-methionine-sulfoxide reductase heme-binding subunit MsrQ</fullName>
    </recommendedName>
    <alternativeName>
        <fullName evidence="7">Flavocytochrome MsrQ</fullName>
    </alternativeName>
</protein>
<dbReference type="KEGG" id="mflg:ABS361_10135"/>
<keyword evidence="7" id="KW-0249">Electron transport</keyword>
<evidence type="ECO:0000256" key="4">
    <source>
        <dbReference type="ARBA" id="ARBA00022989"/>
    </source>
</evidence>
<dbReference type="PANTHER" id="PTHR36964">
    <property type="entry name" value="PROTEIN-METHIONINE-SULFOXIDE REDUCTASE HEME-BINDING SUBUNIT MSRQ"/>
    <property type="match status" value="1"/>
</dbReference>
<gene>
    <name evidence="7" type="primary">msrQ</name>
    <name evidence="9" type="ORF">ABS361_10135</name>
</gene>
<dbReference type="GO" id="GO:0016679">
    <property type="term" value="F:oxidoreductase activity, acting on diphenols and related substances as donors"/>
    <property type="evidence" value="ECO:0007669"/>
    <property type="project" value="TreeGrafter"/>
</dbReference>
<keyword evidence="7" id="KW-0479">Metal-binding</keyword>
<dbReference type="GO" id="GO:0010181">
    <property type="term" value="F:FMN binding"/>
    <property type="evidence" value="ECO:0007669"/>
    <property type="project" value="UniProtKB-UniRule"/>
</dbReference>
<keyword evidence="4 7" id="KW-1133">Transmembrane helix</keyword>
<keyword evidence="6 7" id="KW-0472">Membrane</keyword>
<dbReference type="AlphaFoldDB" id="A0AAU7XGF1"/>
<accession>A0AAU7XGF1</accession>
<feature type="transmembrane region" description="Helical" evidence="7">
    <location>
        <begin position="91"/>
        <end position="110"/>
    </location>
</feature>
<reference evidence="9" key="1">
    <citation type="submission" date="2024-06" db="EMBL/GenBank/DDBJ databases">
        <title>Methylostella associata gen. nov., sp. nov., a novel Ancalomicrobiaceae-affiliated facultatively methylotrophic bacteria that feed on methanotrophs of the genus Methylococcus.</title>
        <authorList>
            <person name="Saltykova V."/>
            <person name="Danilova O.V."/>
            <person name="Oshkin I.Y."/>
            <person name="Belova S.E."/>
            <person name="Pimenov N.V."/>
            <person name="Dedysh S.N."/>
        </authorList>
    </citation>
    <scope>NUCLEOTIDE SEQUENCE</scope>
    <source>
        <strain evidence="9">S20</strain>
    </source>
</reference>